<comment type="caution">
    <text evidence="1">The sequence shown here is derived from an EMBL/GenBank/DDBJ whole genome shotgun (WGS) entry which is preliminary data.</text>
</comment>
<organism evidence="1 2">
    <name type="scientific">Burkholderia ambifaria MEX-5</name>
    <dbReference type="NCBI Taxonomy" id="396597"/>
    <lineage>
        <taxon>Bacteria</taxon>
        <taxon>Pseudomonadati</taxon>
        <taxon>Pseudomonadota</taxon>
        <taxon>Betaproteobacteria</taxon>
        <taxon>Burkholderiales</taxon>
        <taxon>Burkholderiaceae</taxon>
        <taxon>Burkholderia</taxon>
        <taxon>Burkholderia cepacia complex</taxon>
    </lineage>
</organism>
<reference evidence="1 2" key="1">
    <citation type="submission" date="2008-03" db="EMBL/GenBank/DDBJ databases">
        <title>Sequencing of the draft genome and assembly of Burkholderia ambifaria MEX-5.</title>
        <authorList>
            <consortium name="US DOE Joint Genome Institute (JGI-PGF)"/>
            <person name="Copeland A."/>
            <person name="Lucas S."/>
            <person name="Lapidus A."/>
            <person name="Glavina del Rio T."/>
            <person name="Dalin E."/>
            <person name="Tice H."/>
            <person name="Bruce D."/>
            <person name="Goodwin L."/>
            <person name="Pitluck S."/>
            <person name="Larimer F."/>
            <person name="Land M.L."/>
            <person name="Hauser L."/>
            <person name="Tiedje J."/>
            <person name="Richardson P."/>
        </authorList>
    </citation>
    <scope>NUCLEOTIDE SEQUENCE [LARGE SCALE GENOMIC DNA]</scope>
    <source>
        <strain evidence="1 2">MEX-5</strain>
    </source>
</reference>
<protein>
    <submittedName>
        <fullName evidence="1">Uncharacterized protein</fullName>
    </submittedName>
</protein>
<evidence type="ECO:0000313" key="1">
    <source>
        <dbReference type="EMBL" id="EDT37511.1"/>
    </source>
</evidence>
<dbReference type="EMBL" id="ABLK01000446">
    <property type="protein sequence ID" value="EDT37511.1"/>
    <property type="molecule type" value="Genomic_DNA"/>
</dbReference>
<accession>B1TFZ6</accession>
<name>B1TFZ6_9BURK</name>
<dbReference type="Proteomes" id="UP000004814">
    <property type="component" value="Unassembled WGS sequence"/>
</dbReference>
<dbReference type="AlphaFoldDB" id="B1TFZ6"/>
<sequence>MLRQMLPSPSAYRFDGASASAAPPVWSGAFWPISIHPEKSIGNGTIIWLVRSFGGMVFGSGNTRATLALSTIISIALMRVSLAGLSIGTLPHEYVLWRSVGGTLQLSSELAWAAGRQSRLAASVASRFRFSVGFLGIFLVLVWGREGRVSQRAFRLGAYRTSRAASVAGSARWKSTHCRRNATLNPECMN</sequence>
<gene>
    <name evidence="1" type="ORF">BamMEX5DRAFT_6712</name>
</gene>
<proteinExistence type="predicted"/>
<evidence type="ECO:0000313" key="2">
    <source>
        <dbReference type="Proteomes" id="UP000004814"/>
    </source>
</evidence>